<dbReference type="EMBL" id="JALJOR010000006">
    <property type="protein sequence ID" value="KAK9815406.1"/>
    <property type="molecule type" value="Genomic_DNA"/>
</dbReference>
<keyword evidence="1" id="KW-0328">Glycosyltransferase</keyword>
<dbReference type="Gene3D" id="3.20.20.80">
    <property type="entry name" value="Glycosidases"/>
    <property type="match status" value="1"/>
</dbReference>
<comment type="caution">
    <text evidence="5">The sequence shown here is derived from an EMBL/GenBank/DDBJ whole genome shotgun (WGS) entry which is preliminary data.</text>
</comment>
<dbReference type="PANTHER" id="PTHR38784:SF1">
    <property type="entry name" value="SUCROSE PHOSPHORYLASE"/>
    <property type="match status" value="1"/>
</dbReference>
<evidence type="ECO:0000256" key="1">
    <source>
        <dbReference type="ARBA" id="ARBA00022676"/>
    </source>
</evidence>
<sequence length="658" mass="73745">MLGALPAGTSGKGFSFETNTSVSFRRSKGFTAGRAVSRPWPCRLALPLSARPEQCSPARPSHRPAVTASAVPSNGSSAGDDTENGSQPQERRRNNEDSQNGAHATQSSDRAPHLLGSLDGDMSENTFPRQRFDGQGNHPLEKLRNQVQLSTYGNSIGENLKDLQSFMKTHLEGCISGLHLLPLYPSSGDGGFAPLTYQEIDPKFGDWEDVKALGREYDLCMEFMLNHISPKSKQFQDYLEKGDESEYADMFVDWTKFWQGEPTQEQLKLIRTRKPEAPVLEVTLNDGTKKKLWCTFGPQQIDINPFSQKGREFVLESLRSLGTQGAKLIRLDAFGYVTKKPGTRCFFEEPEVWDLLKDLDEAAQEHDTGLLCEVHEEYETNIKLAHAGYVVYDFALPLLILHAFTFQTARNLNNWLRLCPRRQITVLDTHDGMGIDDIAGLATVCDINELESVIDDRLGCSPNWKYFYDPKTREYSGSPHQYNCTYFSAVNGNPRSYLLARAIQFFTPGIPMVYYVGLLAGLNDFEAVEAESGNVRAINRHRYTLEEAEAALEVPVVKALLDMCRFRNRHKAFLGEVTVVDGEVDHILTVTWQNGPHKATLTADLTDQSFDVVATRGSNPDELQTIRYQLNEAEETAAERRALEVNWKTEEICAPPAL</sequence>
<gene>
    <name evidence="5" type="ORF">WJX72_003171</name>
</gene>
<dbReference type="SUPFAM" id="SSF51445">
    <property type="entry name" value="(Trans)glycosidases"/>
    <property type="match status" value="1"/>
</dbReference>
<organism evidence="5 6">
    <name type="scientific">[Myrmecia] bisecta</name>
    <dbReference type="NCBI Taxonomy" id="41462"/>
    <lineage>
        <taxon>Eukaryota</taxon>
        <taxon>Viridiplantae</taxon>
        <taxon>Chlorophyta</taxon>
        <taxon>core chlorophytes</taxon>
        <taxon>Trebouxiophyceae</taxon>
        <taxon>Trebouxiales</taxon>
        <taxon>Trebouxiaceae</taxon>
        <taxon>Myrmecia</taxon>
    </lineage>
</organism>
<keyword evidence="6" id="KW-1185">Reference proteome</keyword>
<reference evidence="5 6" key="1">
    <citation type="journal article" date="2024" name="Nat. Commun.">
        <title>Phylogenomics reveals the evolutionary origins of lichenization in chlorophyte algae.</title>
        <authorList>
            <person name="Puginier C."/>
            <person name="Libourel C."/>
            <person name="Otte J."/>
            <person name="Skaloud P."/>
            <person name="Haon M."/>
            <person name="Grisel S."/>
            <person name="Petersen M."/>
            <person name="Berrin J.G."/>
            <person name="Delaux P.M."/>
            <person name="Dal Grande F."/>
            <person name="Keller J."/>
        </authorList>
    </citation>
    <scope>NUCLEOTIDE SEQUENCE [LARGE SCALE GENOMIC DNA]</scope>
    <source>
        <strain evidence="5 6">SAG 2043</strain>
    </source>
</reference>
<dbReference type="InterPro" id="IPR045857">
    <property type="entry name" value="O16G_dom_2"/>
</dbReference>
<protein>
    <recommendedName>
        <fullName evidence="4">Glycosyl hydrolase family 13 catalytic domain-containing protein</fullName>
    </recommendedName>
</protein>
<dbReference type="GO" id="GO:0004645">
    <property type="term" value="F:1,4-alpha-oligoglucan phosphorylase activity"/>
    <property type="evidence" value="ECO:0007669"/>
    <property type="project" value="InterPro"/>
</dbReference>
<dbReference type="GO" id="GO:0005975">
    <property type="term" value="P:carbohydrate metabolic process"/>
    <property type="evidence" value="ECO:0007669"/>
    <property type="project" value="InterPro"/>
</dbReference>
<keyword evidence="2" id="KW-0808">Transferase</keyword>
<dbReference type="PANTHER" id="PTHR38784">
    <property type="entry name" value="SUCROSE PHOSPHORYLASE"/>
    <property type="match status" value="1"/>
</dbReference>
<dbReference type="Proteomes" id="UP001489004">
    <property type="component" value="Unassembled WGS sequence"/>
</dbReference>
<feature type="domain" description="Glycosyl hydrolase family 13 catalytic" evidence="4">
    <location>
        <begin position="125"/>
        <end position="542"/>
    </location>
</feature>
<evidence type="ECO:0000313" key="6">
    <source>
        <dbReference type="Proteomes" id="UP001489004"/>
    </source>
</evidence>
<feature type="compositionally biased region" description="Polar residues" evidence="3">
    <location>
        <begin position="70"/>
        <end position="88"/>
    </location>
</feature>
<evidence type="ECO:0000256" key="2">
    <source>
        <dbReference type="ARBA" id="ARBA00022679"/>
    </source>
</evidence>
<evidence type="ECO:0000256" key="3">
    <source>
        <dbReference type="SAM" id="MobiDB-lite"/>
    </source>
</evidence>
<dbReference type="InterPro" id="IPR022527">
    <property type="entry name" value="Sucrose_phospho"/>
</dbReference>
<feature type="region of interest" description="Disordered" evidence="3">
    <location>
        <begin position="52"/>
        <end position="141"/>
    </location>
</feature>
<dbReference type="InterPro" id="IPR017853">
    <property type="entry name" value="GH"/>
</dbReference>
<evidence type="ECO:0000313" key="5">
    <source>
        <dbReference type="EMBL" id="KAK9815406.1"/>
    </source>
</evidence>
<dbReference type="NCBIfam" id="TIGR03852">
    <property type="entry name" value="sucrose_gtfA"/>
    <property type="match status" value="1"/>
</dbReference>
<name>A0AAW1Q160_9CHLO</name>
<dbReference type="SMART" id="SM00642">
    <property type="entry name" value="Aamy"/>
    <property type="match status" value="1"/>
</dbReference>
<dbReference type="Pfam" id="PF00128">
    <property type="entry name" value="Alpha-amylase"/>
    <property type="match status" value="1"/>
</dbReference>
<dbReference type="Gene3D" id="3.90.400.10">
    <property type="entry name" value="Oligo-1,6-glucosidase, Domain 2"/>
    <property type="match status" value="1"/>
</dbReference>
<dbReference type="AlphaFoldDB" id="A0AAW1Q160"/>
<proteinExistence type="predicted"/>
<dbReference type="InterPro" id="IPR006047">
    <property type="entry name" value="GH13_cat_dom"/>
</dbReference>
<evidence type="ECO:0000259" key="4">
    <source>
        <dbReference type="SMART" id="SM00642"/>
    </source>
</evidence>
<accession>A0AAW1Q160</accession>
<feature type="compositionally biased region" description="Polar residues" evidence="3">
    <location>
        <begin position="97"/>
        <end position="109"/>
    </location>
</feature>